<evidence type="ECO:0000259" key="4">
    <source>
        <dbReference type="PROSITE" id="PS01124"/>
    </source>
</evidence>
<evidence type="ECO:0000313" key="5">
    <source>
        <dbReference type="EMBL" id="SHM99080.1"/>
    </source>
</evidence>
<dbReference type="PANTHER" id="PTHR43280">
    <property type="entry name" value="ARAC-FAMILY TRANSCRIPTIONAL REGULATOR"/>
    <property type="match status" value="1"/>
</dbReference>
<dbReference type="Proteomes" id="UP000184038">
    <property type="component" value="Unassembled WGS sequence"/>
</dbReference>
<dbReference type="STRING" id="1120996.SAMN02746066_04257"/>
<dbReference type="InterPro" id="IPR009057">
    <property type="entry name" value="Homeodomain-like_sf"/>
</dbReference>
<keyword evidence="3" id="KW-0804">Transcription</keyword>
<dbReference type="InterPro" id="IPR003313">
    <property type="entry name" value="AraC-bd"/>
</dbReference>
<dbReference type="SUPFAM" id="SSF51182">
    <property type="entry name" value="RmlC-like cupins"/>
    <property type="match status" value="1"/>
</dbReference>
<dbReference type="OrthoDB" id="9778008at2"/>
<dbReference type="Gene3D" id="1.10.10.60">
    <property type="entry name" value="Homeodomain-like"/>
    <property type="match status" value="2"/>
</dbReference>
<dbReference type="EMBL" id="FRCP01000025">
    <property type="protein sequence ID" value="SHM99080.1"/>
    <property type="molecule type" value="Genomic_DNA"/>
</dbReference>
<feature type="domain" description="HTH araC/xylS-type" evidence="4">
    <location>
        <begin position="194"/>
        <end position="292"/>
    </location>
</feature>
<evidence type="ECO:0000256" key="3">
    <source>
        <dbReference type="ARBA" id="ARBA00023163"/>
    </source>
</evidence>
<dbReference type="Pfam" id="PF12833">
    <property type="entry name" value="HTH_18"/>
    <property type="match status" value="1"/>
</dbReference>
<dbReference type="GO" id="GO:0043565">
    <property type="term" value="F:sequence-specific DNA binding"/>
    <property type="evidence" value="ECO:0007669"/>
    <property type="project" value="InterPro"/>
</dbReference>
<dbReference type="PRINTS" id="PR00032">
    <property type="entry name" value="HTHARAC"/>
</dbReference>
<dbReference type="Pfam" id="PF02311">
    <property type="entry name" value="AraC_binding"/>
    <property type="match status" value="1"/>
</dbReference>
<evidence type="ECO:0000256" key="1">
    <source>
        <dbReference type="ARBA" id="ARBA00023015"/>
    </source>
</evidence>
<dbReference type="PANTHER" id="PTHR43280:SF2">
    <property type="entry name" value="HTH-TYPE TRANSCRIPTIONAL REGULATOR EXSA"/>
    <property type="match status" value="1"/>
</dbReference>
<dbReference type="SMART" id="SM00342">
    <property type="entry name" value="HTH_ARAC"/>
    <property type="match status" value="1"/>
</dbReference>
<dbReference type="PROSITE" id="PS01124">
    <property type="entry name" value="HTH_ARAC_FAMILY_2"/>
    <property type="match status" value="1"/>
</dbReference>
<dbReference type="GO" id="GO:0003700">
    <property type="term" value="F:DNA-binding transcription factor activity"/>
    <property type="evidence" value="ECO:0007669"/>
    <property type="project" value="InterPro"/>
</dbReference>
<dbReference type="InterPro" id="IPR020449">
    <property type="entry name" value="Tscrpt_reg_AraC-type_HTH"/>
</dbReference>
<protein>
    <submittedName>
        <fullName evidence="5">AraC-type DNA-binding protein</fullName>
    </submittedName>
</protein>
<dbReference type="Gene3D" id="2.60.120.10">
    <property type="entry name" value="Jelly Rolls"/>
    <property type="match status" value="1"/>
</dbReference>
<dbReference type="RefSeq" id="WP_073291164.1">
    <property type="nucleotide sequence ID" value="NZ_FRCP01000025.1"/>
</dbReference>
<organism evidence="5 6">
    <name type="scientific">Anaerosporobacter mobilis DSM 15930</name>
    <dbReference type="NCBI Taxonomy" id="1120996"/>
    <lineage>
        <taxon>Bacteria</taxon>
        <taxon>Bacillati</taxon>
        <taxon>Bacillota</taxon>
        <taxon>Clostridia</taxon>
        <taxon>Lachnospirales</taxon>
        <taxon>Lachnospiraceae</taxon>
        <taxon>Anaerosporobacter</taxon>
    </lineage>
</organism>
<name>A0A1M7N7P5_9FIRM</name>
<evidence type="ECO:0000256" key="2">
    <source>
        <dbReference type="ARBA" id="ARBA00023125"/>
    </source>
</evidence>
<dbReference type="InterPro" id="IPR014710">
    <property type="entry name" value="RmlC-like_jellyroll"/>
</dbReference>
<sequence>MICTDVMQDASEIIHYDETGIPIYIRKGCLSSYPDMRALCHWHEDIEWIYIIEGEMNYEINGKKVLLKKNDCIIVNSTQMHFGYANKKQDCLFICILFHPSLLHFNAHLYERYVKPFIECSALEYIHYASASLEGKTISKHLLDIFSLKEQALPAYEFEVLEHFIAIWKIVYIQFQSQINQKNETSDTDIVIQKRMVSHIYQHYGEPLTLEDIASSVHVSKSKCCIIFRKYLQQSPIDFLNAYRLEVACNLLKSTDYTITQIATACGFNHLSYFSKIFYRKYNCTPRTFRINNTMP</sequence>
<dbReference type="AlphaFoldDB" id="A0A1M7N7P5"/>
<reference evidence="5 6" key="1">
    <citation type="submission" date="2016-11" db="EMBL/GenBank/DDBJ databases">
        <authorList>
            <person name="Jaros S."/>
            <person name="Januszkiewicz K."/>
            <person name="Wedrychowicz H."/>
        </authorList>
    </citation>
    <scope>NUCLEOTIDE SEQUENCE [LARGE SCALE GENOMIC DNA]</scope>
    <source>
        <strain evidence="5 6">DSM 15930</strain>
    </source>
</reference>
<keyword evidence="2 5" id="KW-0238">DNA-binding</keyword>
<dbReference type="SUPFAM" id="SSF46689">
    <property type="entry name" value="Homeodomain-like"/>
    <property type="match status" value="2"/>
</dbReference>
<dbReference type="InterPro" id="IPR018060">
    <property type="entry name" value="HTH_AraC"/>
</dbReference>
<dbReference type="CDD" id="cd02209">
    <property type="entry name" value="cupin_XRE_C"/>
    <property type="match status" value="1"/>
</dbReference>
<evidence type="ECO:0000313" key="6">
    <source>
        <dbReference type="Proteomes" id="UP000184038"/>
    </source>
</evidence>
<proteinExistence type="predicted"/>
<keyword evidence="1" id="KW-0805">Transcription regulation</keyword>
<dbReference type="InterPro" id="IPR011051">
    <property type="entry name" value="RmlC_Cupin_sf"/>
</dbReference>
<keyword evidence="6" id="KW-1185">Reference proteome</keyword>
<gene>
    <name evidence="5" type="ORF">SAMN02746066_04257</name>
</gene>
<accession>A0A1M7N7P5</accession>